<keyword evidence="2" id="KW-0808">Transferase</keyword>
<dbReference type="InterPro" id="IPR002575">
    <property type="entry name" value="Aminoglycoside_PTrfase"/>
</dbReference>
<dbReference type="Proteomes" id="UP000240708">
    <property type="component" value="Unassembled WGS sequence"/>
</dbReference>
<organism evidence="2 3">
    <name type="scientific">Cecembia rubra</name>
    <dbReference type="NCBI Taxonomy" id="1485585"/>
    <lineage>
        <taxon>Bacteria</taxon>
        <taxon>Pseudomonadati</taxon>
        <taxon>Bacteroidota</taxon>
        <taxon>Cytophagia</taxon>
        <taxon>Cytophagales</taxon>
        <taxon>Cyclobacteriaceae</taxon>
        <taxon>Cecembia</taxon>
    </lineage>
</organism>
<dbReference type="InterPro" id="IPR050249">
    <property type="entry name" value="Pseudomonas-type_ThrB"/>
</dbReference>
<comment type="caution">
    <text evidence="2">The sequence shown here is derived from an EMBL/GenBank/DDBJ whole genome shotgun (WGS) entry which is preliminary data.</text>
</comment>
<evidence type="ECO:0000313" key="3">
    <source>
        <dbReference type="Proteomes" id="UP000240708"/>
    </source>
</evidence>
<dbReference type="PANTHER" id="PTHR21064:SF5">
    <property type="entry name" value="SLR1880 PROTEIN"/>
    <property type="match status" value="1"/>
</dbReference>
<protein>
    <submittedName>
        <fullName evidence="2">Ser/Thr protein kinase RdoA (MazF antagonist)</fullName>
    </submittedName>
</protein>
<evidence type="ECO:0000259" key="1">
    <source>
        <dbReference type="Pfam" id="PF01636"/>
    </source>
</evidence>
<dbReference type="OrthoDB" id="526037at2"/>
<feature type="domain" description="Aminoglycoside phosphotransferase" evidence="1">
    <location>
        <begin position="23"/>
        <end position="252"/>
    </location>
</feature>
<dbReference type="Pfam" id="PF01636">
    <property type="entry name" value="APH"/>
    <property type="match status" value="1"/>
</dbReference>
<dbReference type="PANTHER" id="PTHR21064">
    <property type="entry name" value="AMINOGLYCOSIDE PHOSPHOTRANSFERASE DOMAIN-CONTAINING PROTEIN-RELATED"/>
    <property type="match status" value="1"/>
</dbReference>
<keyword evidence="2" id="KW-0418">Kinase</keyword>
<proteinExistence type="predicted"/>
<sequence>MQLLNWLEKIKLLYGLEIQENQIRPFGDGHIHQTYLVDLGDKKLILQRFNYQVFQYPERISHNHDILIREIDPQKLPFILPLPIPNIHSELFSVIEGHYFRLAPYVEGKCVNEVNSAHQAYLAAKAFAQFIVAGIHIKSSLLQESIPNFHDLQLRYQQLLQAVSSTQRQVTGELKELVDFYLGQKPLVEEYNFWKSLLPLRMTHSDTKINNLIYSDDFSKVNAVIDLDTIMAGYVYYDFGDLVRTVACTEGESSQNWENIKVDMPKYAALLQGFQEVGDGVFTSEEIQSLPFGGQMMTCIMGFRFLADYLNGNIYYTIHYEEQNLHRAKNQMLLLKALQDM</sequence>
<evidence type="ECO:0000313" key="2">
    <source>
        <dbReference type="EMBL" id="PSL03309.1"/>
    </source>
</evidence>
<name>A0A2P8E1I2_9BACT</name>
<dbReference type="SUPFAM" id="SSF56112">
    <property type="entry name" value="Protein kinase-like (PK-like)"/>
    <property type="match status" value="1"/>
</dbReference>
<dbReference type="Gene3D" id="3.90.1200.10">
    <property type="match status" value="1"/>
</dbReference>
<keyword evidence="3" id="KW-1185">Reference proteome</keyword>
<dbReference type="GO" id="GO:0016301">
    <property type="term" value="F:kinase activity"/>
    <property type="evidence" value="ECO:0007669"/>
    <property type="project" value="UniProtKB-KW"/>
</dbReference>
<dbReference type="AlphaFoldDB" id="A0A2P8E1I2"/>
<accession>A0A2P8E1I2</accession>
<dbReference type="InterPro" id="IPR011009">
    <property type="entry name" value="Kinase-like_dom_sf"/>
</dbReference>
<reference evidence="2 3" key="1">
    <citation type="submission" date="2018-03" db="EMBL/GenBank/DDBJ databases">
        <title>Genomic Encyclopedia of Archaeal and Bacterial Type Strains, Phase II (KMG-II): from individual species to whole genera.</title>
        <authorList>
            <person name="Goeker M."/>
        </authorList>
    </citation>
    <scope>NUCLEOTIDE SEQUENCE [LARGE SCALE GENOMIC DNA]</scope>
    <source>
        <strain evidence="2 3">DSM 28057</strain>
    </source>
</reference>
<dbReference type="EMBL" id="PYGF01000007">
    <property type="protein sequence ID" value="PSL03309.1"/>
    <property type="molecule type" value="Genomic_DNA"/>
</dbReference>
<dbReference type="RefSeq" id="WP_106567699.1">
    <property type="nucleotide sequence ID" value="NZ_PYGF01000007.1"/>
</dbReference>
<gene>
    <name evidence="2" type="ORF">CLV48_10727</name>
</gene>